<dbReference type="InterPro" id="IPR008145">
    <property type="entry name" value="GK/Ca_channel_bsu"/>
</dbReference>
<dbReference type="GO" id="GO:0005829">
    <property type="term" value="C:cytosol"/>
    <property type="evidence" value="ECO:0007669"/>
    <property type="project" value="TreeGrafter"/>
</dbReference>
<evidence type="ECO:0000256" key="3">
    <source>
        <dbReference type="ARBA" id="ARBA00012892"/>
    </source>
</evidence>
<dbReference type="GO" id="GO:0033863">
    <property type="term" value="F:ribose 1,5-bisphosphate phosphokinase activity"/>
    <property type="evidence" value="ECO:0007669"/>
    <property type="project" value="UniProtKB-EC"/>
</dbReference>
<dbReference type="AlphaFoldDB" id="A0A1N6I7H0"/>
<dbReference type="EC" id="2.7.4.23" evidence="3"/>
<dbReference type="Gene3D" id="3.40.50.300">
    <property type="entry name" value="P-loop containing nucleotide triphosphate hydrolases"/>
    <property type="match status" value="1"/>
</dbReference>
<organism evidence="8 9">
    <name type="scientific">Halodesulfovibrio marinisediminis DSM 17456</name>
    <dbReference type="NCBI Taxonomy" id="1121457"/>
    <lineage>
        <taxon>Bacteria</taxon>
        <taxon>Pseudomonadati</taxon>
        <taxon>Thermodesulfobacteriota</taxon>
        <taxon>Desulfovibrionia</taxon>
        <taxon>Desulfovibrionales</taxon>
        <taxon>Desulfovibrionaceae</taxon>
        <taxon>Halodesulfovibrio</taxon>
    </lineage>
</organism>
<comment type="catalytic activity">
    <reaction evidence="1">
        <text>alpha-D-ribose 1,5-bisphosphate + ATP = 5-phospho-alpha-D-ribose 1-diphosphate + ADP</text>
        <dbReference type="Rhea" id="RHEA:20109"/>
        <dbReference type="ChEBI" id="CHEBI:30616"/>
        <dbReference type="ChEBI" id="CHEBI:58017"/>
        <dbReference type="ChEBI" id="CHEBI:68688"/>
        <dbReference type="ChEBI" id="CHEBI:456216"/>
        <dbReference type="EC" id="2.7.4.23"/>
    </reaction>
</comment>
<dbReference type="NCBIfam" id="NF007485">
    <property type="entry name" value="PRK10078.1"/>
    <property type="match status" value="1"/>
</dbReference>
<evidence type="ECO:0000256" key="4">
    <source>
        <dbReference type="ARBA" id="ARBA00022679"/>
    </source>
</evidence>
<evidence type="ECO:0000259" key="7">
    <source>
        <dbReference type="PROSITE" id="PS50052"/>
    </source>
</evidence>
<dbReference type="STRING" id="1121457.SAMN02745161_2484"/>
<dbReference type="SMART" id="SM00072">
    <property type="entry name" value="GuKc"/>
    <property type="match status" value="1"/>
</dbReference>
<dbReference type="PROSITE" id="PS50052">
    <property type="entry name" value="GUANYLATE_KINASE_2"/>
    <property type="match status" value="1"/>
</dbReference>
<sequence length="243" mass="27926">MRDDLTIYEFHTKMKTWHHTKNVYLYAAGQENTVCRTYPHPVNWQQEGVIMAGTLFYLMGPSGAGKDALLNALRSRLEDKPVIIAHRYITRPASATGENHVALSKKEFKKYLFANSFSLHWHSHNRDYGIGIEINYWLQRGISVVINGSRAYLQQACELYPDLQPILITAPEDTIKERLYKRKRETEAEIMQRLQQNAELNTTCTSNSRCGKKTVVIMNDSTIESAVNQLEAIICNKKLPRHT</sequence>
<keyword evidence="8" id="KW-0418">Kinase</keyword>
<dbReference type="Pfam" id="PF00625">
    <property type="entry name" value="Guanylate_kin"/>
    <property type="match status" value="1"/>
</dbReference>
<evidence type="ECO:0000313" key="9">
    <source>
        <dbReference type="Proteomes" id="UP000184694"/>
    </source>
</evidence>
<evidence type="ECO:0000313" key="8">
    <source>
        <dbReference type="EMBL" id="SIO27964.1"/>
    </source>
</evidence>
<dbReference type="InterPro" id="IPR008144">
    <property type="entry name" value="Guanylate_kin-like_dom"/>
</dbReference>
<gene>
    <name evidence="8" type="ORF">SAMN02745161_2484</name>
</gene>
<evidence type="ECO:0000256" key="1">
    <source>
        <dbReference type="ARBA" id="ARBA00000373"/>
    </source>
</evidence>
<dbReference type="InterPro" id="IPR027417">
    <property type="entry name" value="P-loop_NTPase"/>
</dbReference>
<dbReference type="SUPFAM" id="SSF52540">
    <property type="entry name" value="P-loop containing nucleoside triphosphate hydrolases"/>
    <property type="match status" value="1"/>
</dbReference>
<keyword evidence="5" id="KW-0547">Nucleotide-binding</keyword>
<keyword evidence="6" id="KW-0067">ATP-binding</keyword>
<feature type="domain" description="Guanylate kinase-like" evidence="7">
    <location>
        <begin position="53"/>
        <end position="235"/>
    </location>
</feature>
<dbReference type="PANTHER" id="PTHR23117:SF8">
    <property type="entry name" value="RIBOSE 1,5-BISPHOSPHATE PHOSPHOKINASE PHNN"/>
    <property type="match status" value="1"/>
</dbReference>
<name>A0A1N6I7H0_9BACT</name>
<keyword evidence="4" id="KW-0808">Transferase</keyword>
<evidence type="ECO:0000256" key="2">
    <source>
        <dbReference type="ARBA" id="ARBA00005069"/>
    </source>
</evidence>
<dbReference type="GO" id="GO:0006015">
    <property type="term" value="P:5-phosphoribose 1-diphosphate biosynthetic process"/>
    <property type="evidence" value="ECO:0007669"/>
    <property type="project" value="UniProtKB-UniPathway"/>
</dbReference>
<dbReference type="EMBL" id="FSRG01000006">
    <property type="protein sequence ID" value="SIO27964.1"/>
    <property type="molecule type" value="Genomic_DNA"/>
</dbReference>
<dbReference type="Proteomes" id="UP000184694">
    <property type="component" value="Unassembled WGS sequence"/>
</dbReference>
<protein>
    <recommendedName>
        <fullName evidence="3">ribose 1,5-bisphosphate phosphokinase</fullName>
        <ecNumber evidence="3">2.7.4.23</ecNumber>
    </recommendedName>
</protein>
<dbReference type="PANTHER" id="PTHR23117">
    <property type="entry name" value="GUANYLATE KINASE-RELATED"/>
    <property type="match status" value="1"/>
</dbReference>
<proteinExistence type="predicted"/>
<dbReference type="InterPro" id="IPR012699">
    <property type="entry name" value="PhnN"/>
</dbReference>
<dbReference type="NCBIfam" id="TIGR02322">
    <property type="entry name" value="phosphon_PhnN"/>
    <property type="match status" value="1"/>
</dbReference>
<keyword evidence="9" id="KW-1185">Reference proteome</keyword>
<reference evidence="9" key="1">
    <citation type="submission" date="2016-11" db="EMBL/GenBank/DDBJ databases">
        <authorList>
            <person name="Varghese N."/>
            <person name="Submissions S."/>
        </authorList>
    </citation>
    <scope>NUCLEOTIDE SEQUENCE [LARGE SCALE GENOMIC DNA]</scope>
    <source>
        <strain evidence="9">DSM 17456</strain>
    </source>
</reference>
<evidence type="ECO:0000256" key="5">
    <source>
        <dbReference type="ARBA" id="ARBA00022741"/>
    </source>
</evidence>
<evidence type="ECO:0000256" key="6">
    <source>
        <dbReference type="ARBA" id="ARBA00022840"/>
    </source>
</evidence>
<comment type="pathway">
    <text evidence="2">Metabolic intermediate biosynthesis; 5-phospho-alpha-D-ribose 1-diphosphate biosynthesis; 5-phospho-alpha-D-ribose 1-diphosphate from D-ribose 5-phosphate (route II): step 3/3.</text>
</comment>
<dbReference type="UniPathway" id="UPA00087">
    <property type="reaction ID" value="UER00175"/>
</dbReference>
<dbReference type="GO" id="GO:0005524">
    <property type="term" value="F:ATP binding"/>
    <property type="evidence" value="ECO:0007669"/>
    <property type="project" value="UniProtKB-KW"/>
</dbReference>
<accession>A0A1N6I7H0</accession>